<protein>
    <submittedName>
        <fullName evidence="2">Uncharacterized protein</fullName>
    </submittedName>
</protein>
<evidence type="ECO:0000313" key="2">
    <source>
        <dbReference type="EMBL" id="KAK8378632.1"/>
    </source>
</evidence>
<organism evidence="2 3">
    <name type="scientific">Scylla paramamosain</name>
    <name type="common">Mud crab</name>
    <dbReference type="NCBI Taxonomy" id="85552"/>
    <lineage>
        <taxon>Eukaryota</taxon>
        <taxon>Metazoa</taxon>
        <taxon>Ecdysozoa</taxon>
        <taxon>Arthropoda</taxon>
        <taxon>Crustacea</taxon>
        <taxon>Multicrustacea</taxon>
        <taxon>Malacostraca</taxon>
        <taxon>Eumalacostraca</taxon>
        <taxon>Eucarida</taxon>
        <taxon>Decapoda</taxon>
        <taxon>Pleocyemata</taxon>
        <taxon>Brachyura</taxon>
        <taxon>Eubrachyura</taxon>
        <taxon>Portunoidea</taxon>
        <taxon>Portunidae</taxon>
        <taxon>Portuninae</taxon>
        <taxon>Scylla</taxon>
    </lineage>
</organism>
<accession>A0AAW0SVB8</accession>
<evidence type="ECO:0000313" key="3">
    <source>
        <dbReference type="Proteomes" id="UP001487740"/>
    </source>
</evidence>
<dbReference type="EMBL" id="JARAKH010000044">
    <property type="protein sequence ID" value="KAK8378632.1"/>
    <property type="molecule type" value="Genomic_DNA"/>
</dbReference>
<keyword evidence="3" id="KW-1185">Reference proteome</keyword>
<feature type="region of interest" description="Disordered" evidence="1">
    <location>
        <begin position="1"/>
        <end position="20"/>
    </location>
</feature>
<evidence type="ECO:0000256" key="1">
    <source>
        <dbReference type="SAM" id="MobiDB-lite"/>
    </source>
</evidence>
<sequence length="69" mass="7653">MEVAVQDISDVQEKGKQEGSSLGWPVFCHLSCKEDQVFKEDKNPFTLSLPTLNFLDHGLGVVWCGLTIS</sequence>
<dbReference type="AlphaFoldDB" id="A0AAW0SVB8"/>
<reference evidence="2 3" key="1">
    <citation type="submission" date="2023-03" db="EMBL/GenBank/DDBJ databases">
        <title>High-quality genome of Scylla paramamosain provides insights in environmental adaptation.</title>
        <authorList>
            <person name="Zhang L."/>
        </authorList>
    </citation>
    <scope>NUCLEOTIDE SEQUENCE [LARGE SCALE GENOMIC DNA]</scope>
    <source>
        <strain evidence="2">LZ_2023a</strain>
        <tissue evidence="2">Muscle</tissue>
    </source>
</reference>
<name>A0AAW0SVB8_SCYPA</name>
<comment type="caution">
    <text evidence="2">The sequence shown here is derived from an EMBL/GenBank/DDBJ whole genome shotgun (WGS) entry which is preliminary data.</text>
</comment>
<proteinExistence type="predicted"/>
<gene>
    <name evidence="2" type="ORF">O3P69_009375</name>
</gene>
<dbReference type="Proteomes" id="UP001487740">
    <property type="component" value="Unassembled WGS sequence"/>
</dbReference>